<name>A0AAV5TIN3_9BILA</name>
<gene>
    <name evidence="1" type="ORF">PENTCL1PPCAC_16346</name>
</gene>
<evidence type="ECO:0000313" key="1">
    <source>
        <dbReference type="EMBL" id="GMS94171.1"/>
    </source>
</evidence>
<comment type="caution">
    <text evidence="1">The sequence shown here is derived from an EMBL/GenBank/DDBJ whole genome shotgun (WGS) entry which is preliminary data.</text>
</comment>
<feature type="non-terminal residue" evidence="1">
    <location>
        <position position="106"/>
    </location>
</feature>
<evidence type="ECO:0008006" key="3">
    <source>
        <dbReference type="Google" id="ProtNLM"/>
    </source>
</evidence>
<evidence type="ECO:0000313" key="2">
    <source>
        <dbReference type="Proteomes" id="UP001432027"/>
    </source>
</evidence>
<dbReference type="AlphaFoldDB" id="A0AAV5TIN3"/>
<proteinExistence type="predicted"/>
<organism evidence="1 2">
    <name type="scientific">Pristionchus entomophagus</name>
    <dbReference type="NCBI Taxonomy" id="358040"/>
    <lineage>
        <taxon>Eukaryota</taxon>
        <taxon>Metazoa</taxon>
        <taxon>Ecdysozoa</taxon>
        <taxon>Nematoda</taxon>
        <taxon>Chromadorea</taxon>
        <taxon>Rhabditida</taxon>
        <taxon>Rhabditina</taxon>
        <taxon>Diplogasteromorpha</taxon>
        <taxon>Diplogasteroidea</taxon>
        <taxon>Neodiplogasteridae</taxon>
        <taxon>Pristionchus</taxon>
    </lineage>
</organism>
<accession>A0AAV5TIN3</accession>
<protein>
    <recommendedName>
        <fullName evidence="3">BED-type domain-containing protein</fullName>
    </recommendedName>
</protein>
<dbReference type="Proteomes" id="UP001432027">
    <property type="component" value="Unassembled WGS sequence"/>
</dbReference>
<sequence>PLQLKIHMRSRHHIVDGIPIDLKNDLRESLWNVWMYKCFPDIYSYLTPKWRNRETIKHFNCRYCSKGVMFSLRETIEISLTTSRLFTRMRKSTIMTFLESRKDSSL</sequence>
<keyword evidence="2" id="KW-1185">Reference proteome</keyword>
<feature type="non-terminal residue" evidence="1">
    <location>
        <position position="1"/>
    </location>
</feature>
<reference evidence="1" key="1">
    <citation type="submission" date="2023-10" db="EMBL/GenBank/DDBJ databases">
        <title>Genome assembly of Pristionchus species.</title>
        <authorList>
            <person name="Yoshida K."/>
            <person name="Sommer R.J."/>
        </authorList>
    </citation>
    <scope>NUCLEOTIDE SEQUENCE</scope>
    <source>
        <strain evidence="1">RS0144</strain>
    </source>
</reference>
<dbReference type="EMBL" id="BTSX01000004">
    <property type="protein sequence ID" value="GMS94171.1"/>
    <property type="molecule type" value="Genomic_DNA"/>
</dbReference>